<feature type="transmembrane region" description="Helical" evidence="7">
    <location>
        <begin position="46"/>
        <end position="70"/>
    </location>
</feature>
<dbReference type="AlphaFoldDB" id="A0AAV9HLB4"/>
<dbReference type="Proteomes" id="UP001321749">
    <property type="component" value="Unassembled WGS sequence"/>
</dbReference>
<dbReference type="PANTHER" id="PTHR33048">
    <property type="entry name" value="PTH11-LIKE INTEGRAL MEMBRANE PROTEIN (AFU_ORTHOLOGUE AFUA_5G11245)"/>
    <property type="match status" value="1"/>
</dbReference>
<evidence type="ECO:0000256" key="4">
    <source>
        <dbReference type="ARBA" id="ARBA00023136"/>
    </source>
</evidence>
<reference evidence="9" key="1">
    <citation type="journal article" date="2023" name="Mol. Phylogenet. Evol.">
        <title>Genome-scale phylogeny and comparative genomics of the fungal order Sordariales.</title>
        <authorList>
            <person name="Hensen N."/>
            <person name="Bonometti L."/>
            <person name="Westerberg I."/>
            <person name="Brannstrom I.O."/>
            <person name="Guillou S."/>
            <person name="Cros-Aarteil S."/>
            <person name="Calhoun S."/>
            <person name="Haridas S."/>
            <person name="Kuo A."/>
            <person name="Mondo S."/>
            <person name="Pangilinan J."/>
            <person name="Riley R."/>
            <person name="LaButti K."/>
            <person name="Andreopoulos B."/>
            <person name="Lipzen A."/>
            <person name="Chen C."/>
            <person name="Yan M."/>
            <person name="Daum C."/>
            <person name="Ng V."/>
            <person name="Clum A."/>
            <person name="Steindorff A."/>
            <person name="Ohm R.A."/>
            <person name="Martin F."/>
            <person name="Silar P."/>
            <person name="Natvig D.O."/>
            <person name="Lalanne C."/>
            <person name="Gautier V."/>
            <person name="Ament-Velasquez S.L."/>
            <person name="Kruys A."/>
            <person name="Hutchinson M.I."/>
            <person name="Powell A.J."/>
            <person name="Barry K."/>
            <person name="Miller A.N."/>
            <person name="Grigoriev I.V."/>
            <person name="Debuchy R."/>
            <person name="Gladieux P."/>
            <person name="Hiltunen Thoren M."/>
            <person name="Johannesson H."/>
        </authorList>
    </citation>
    <scope>NUCLEOTIDE SEQUENCE</scope>
    <source>
        <strain evidence="9">PSN324</strain>
    </source>
</reference>
<proteinExistence type="inferred from homology"/>
<comment type="subcellular location">
    <subcellularLocation>
        <location evidence="1">Membrane</location>
        <topology evidence="1">Multi-pass membrane protein</topology>
    </subcellularLocation>
</comment>
<evidence type="ECO:0000256" key="5">
    <source>
        <dbReference type="ARBA" id="ARBA00038359"/>
    </source>
</evidence>
<evidence type="ECO:0000256" key="1">
    <source>
        <dbReference type="ARBA" id="ARBA00004141"/>
    </source>
</evidence>
<keyword evidence="2 7" id="KW-0812">Transmembrane</keyword>
<gene>
    <name evidence="9" type="ORF">QBC42DRAFT_334057</name>
</gene>
<organism evidence="9 10">
    <name type="scientific">Cladorrhinum samala</name>
    <dbReference type="NCBI Taxonomy" id="585594"/>
    <lineage>
        <taxon>Eukaryota</taxon>
        <taxon>Fungi</taxon>
        <taxon>Dikarya</taxon>
        <taxon>Ascomycota</taxon>
        <taxon>Pezizomycotina</taxon>
        <taxon>Sordariomycetes</taxon>
        <taxon>Sordariomycetidae</taxon>
        <taxon>Sordariales</taxon>
        <taxon>Podosporaceae</taxon>
        <taxon>Cladorrhinum</taxon>
    </lineage>
</organism>
<evidence type="ECO:0000256" key="6">
    <source>
        <dbReference type="SAM" id="MobiDB-lite"/>
    </source>
</evidence>
<dbReference type="Pfam" id="PF20684">
    <property type="entry name" value="Fung_rhodopsin"/>
    <property type="match status" value="1"/>
</dbReference>
<feature type="transmembrane region" description="Helical" evidence="7">
    <location>
        <begin position="184"/>
        <end position="204"/>
    </location>
</feature>
<feature type="transmembrane region" description="Helical" evidence="7">
    <location>
        <begin position="216"/>
        <end position="238"/>
    </location>
</feature>
<accession>A0AAV9HLB4</accession>
<keyword evidence="4 7" id="KW-0472">Membrane</keyword>
<feature type="transmembrane region" description="Helical" evidence="7">
    <location>
        <begin position="258"/>
        <end position="276"/>
    </location>
</feature>
<evidence type="ECO:0000256" key="7">
    <source>
        <dbReference type="SAM" id="Phobius"/>
    </source>
</evidence>
<feature type="region of interest" description="Disordered" evidence="6">
    <location>
        <begin position="382"/>
        <end position="403"/>
    </location>
</feature>
<keyword evidence="10" id="KW-1185">Reference proteome</keyword>
<evidence type="ECO:0000256" key="2">
    <source>
        <dbReference type="ARBA" id="ARBA00022692"/>
    </source>
</evidence>
<feature type="domain" description="Rhodopsin" evidence="8">
    <location>
        <begin position="32"/>
        <end position="282"/>
    </location>
</feature>
<feature type="transmembrane region" description="Helical" evidence="7">
    <location>
        <begin position="90"/>
        <end position="118"/>
    </location>
</feature>
<dbReference type="InterPro" id="IPR052337">
    <property type="entry name" value="SAT4-like"/>
</dbReference>
<evidence type="ECO:0000259" key="8">
    <source>
        <dbReference type="Pfam" id="PF20684"/>
    </source>
</evidence>
<keyword evidence="3 7" id="KW-1133">Transmembrane helix</keyword>
<comment type="similarity">
    <text evidence="5">Belongs to the SAT4 family.</text>
</comment>
<comment type="caution">
    <text evidence="9">The sequence shown here is derived from an EMBL/GenBank/DDBJ whole genome shotgun (WGS) entry which is preliminary data.</text>
</comment>
<name>A0AAV9HLB4_9PEZI</name>
<sequence>MAAAHPTPGDRGPMILGLVWSFHVLTLAVYIIRIRTRLTPKFALTAADYTITCSVILMTAALAFTTLAVHNGFGKHTADMPMWGIMKVGLQLFAVFMTGVPAACFARISIACLLLQITVPGSGSDSNVKWRVLIWATIALQAGFMLSYDGVQLSQCGGLIARTQGPDALGRQCLAPASVWVFNYVGIGIAIFSDLVCALIPICLIRKLSRSPVEKFLITVLLTLSLLAAVCGVPKLYYTVTYDFADPDGFYRMTLQFVWTRTEEALIVIAACAPLVRVPIERALQRWFGIESPFYPPPPARDLESAVFATGNVGGGEVMVEARGVRWPPSPSDGGSSGVGGDSMPRRGQVEAAAGKGTEKVIDEEVGKGETVLIVEKTRRSLSAATSTAELLRPVSGSGSGGR</sequence>
<feature type="region of interest" description="Disordered" evidence="6">
    <location>
        <begin position="324"/>
        <end position="362"/>
    </location>
</feature>
<evidence type="ECO:0000313" key="10">
    <source>
        <dbReference type="Proteomes" id="UP001321749"/>
    </source>
</evidence>
<feature type="transmembrane region" description="Helical" evidence="7">
    <location>
        <begin position="130"/>
        <end position="148"/>
    </location>
</feature>
<dbReference type="InterPro" id="IPR049326">
    <property type="entry name" value="Rhodopsin_dom_fungi"/>
</dbReference>
<evidence type="ECO:0000256" key="3">
    <source>
        <dbReference type="ARBA" id="ARBA00022989"/>
    </source>
</evidence>
<evidence type="ECO:0000313" key="9">
    <source>
        <dbReference type="EMBL" id="KAK4459831.1"/>
    </source>
</evidence>
<dbReference type="EMBL" id="MU865026">
    <property type="protein sequence ID" value="KAK4459831.1"/>
    <property type="molecule type" value="Genomic_DNA"/>
</dbReference>
<reference evidence="9" key="2">
    <citation type="submission" date="2023-06" db="EMBL/GenBank/DDBJ databases">
        <authorList>
            <consortium name="Lawrence Berkeley National Laboratory"/>
            <person name="Mondo S.J."/>
            <person name="Hensen N."/>
            <person name="Bonometti L."/>
            <person name="Westerberg I."/>
            <person name="Brannstrom I.O."/>
            <person name="Guillou S."/>
            <person name="Cros-Aarteil S."/>
            <person name="Calhoun S."/>
            <person name="Haridas S."/>
            <person name="Kuo A."/>
            <person name="Pangilinan J."/>
            <person name="Riley R."/>
            <person name="Labutti K."/>
            <person name="Andreopoulos B."/>
            <person name="Lipzen A."/>
            <person name="Chen C."/>
            <person name="Yanf M."/>
            <person name="Daum C."/>
            <person name="Ng V."/>
            <person name="Clum A."/>
            <person name="Steindorff A."/>
            <person name="Ohm R."/>
            <person name="Martin F."/>
            <person name="Silar P."/>
            <person name="Natvig D."/>
            <person name="Lalanne C."/>
            <person name="Gautier V."/>
            <person name="Ament-Velasquez S.L."/>
            <person name="Kruys A."/>
            <person name="Hutchinson M.I."/>
            <person name="Powell A.J."/>
            <person name="Barry K."/>
            <person name="Miller A.N."/>
            <person name="Grigoriev I.V."/>
            <person name="Debuchy R."/>
            <person name="Gladieux P."/>
            <person name="Thoren M.H."/>
            <person name="Johannesson H."/>
        </authorList>
    </citation>
    <scope>NUCLEOTIDE SEQUENCE</scope>
    <source>
        <strain evidence="9">PSN324</strain>
    </source>
</reference>
<protein>
    <recommendedName>
        <fullName evidence="8">Rhodopsin domain-containing protein</fullName>
    </recommendedName>
</protein>
<feature type="transmembrane region" description="Helical" evidence="7">
    <location>
        <begin position="14"/>
        <end position="34"/>
    </location>
</feature>
<dbReference type="PANTHER" id="PTHR33048:SF47">
    <property type="entry name" value="INTEGRAL MEMBRANE PROTEIN-RELATED"/>
    <property type="match status" value="1"/>
</dbReference>
<dbReference type="GO" id="GO:0016020">
    <property type="term" value="C:membrane"/>
    <property type="evidence" value="ECO:0007669"/>
    <property type="project" value="UniProtKB-SubCell"/>
</dbReference>